<evidence type="ECO:0000256" key="1">
    <source>
        <dbReference type="SAM" id="MobiDB-lite"/>
    </source>
</evidence>
<dbReference type="AlphaFoldDB" id="A0A9W9ZYG9"/>
<comment type="caution">
    <text evidence="2">The sequence shown here is derived from an EMBL/GenBank/DDBJ whole genome shotgun (WGS) entry which is preliminary data.</text>
</comment>
<name>A0A9W9ZYG9_9CNID</name>
<organism evidence="2 3">
    <name type="scientific">Desmophyllum pertusum</name>
    <dbReference type="NCBI Taxonomy" id="174260"/>
    <lineage>
        <taxon>Eukaryota</taxon>
        <taxon>Metazoa</taxon>
        <taxon>Cnidaria</taxon>
        <taxon>Anthozoa</taxon>
        <taxon>Hexacorallia</taxon>
        <taxon>Scleractinia</taxon>
        <taxon>Caryophylliina</taxon>
        <taxon>Caryophylliidae</taxon>
        <taxon>Desmophyllum</taxon>
    </lineage>
</organism>
<evidence type="ECO:0000313" key="3">
    <source>
        <dbReference type="Proteomes" id="UP001163046"/>
    </source>
</evidence>
<accession>A0A9W9ZYG9</accession>
<feature type="region of interest" description="Disordered" evidence="1">
    <location>
        <begin position="1"/>
        <end position="26"/>
    </location>
</feature>
<sequence length="140" mass="16336">MRGFDDHISTAAYRGSPSGTRTLRGDPEDVEHDSIGDHGEIVFLEFQIVIDLSNFLSYYNAKNLEEYGAEIDMIEETIHQCRVAIRNEKSRRFLQDDIQRMTDKNTEKTMQKHAFKLKRRRSLLRKATPYQMQSKDSIGH</sequence>
<gene>
    <name evidence="2" type="ORF">OS493_026727</name>
</gene>
<proteinExistence type="predicted"/>
<evidence type="ECO:0000313" key="2">
    <source>
        <dbReference type="EMBL" id="KAJ7390217.1"/>
    </source>
</evidence>
<protein>
    <submittedName>
        <fullName evidence="2">Uncharacterized protein</fullName>
    </submittedName>
</protein>
<reference evidence="2" key="1">
    <citation type="submission" date="2023-01" db="EMBL/GenBank/DDBJ databases">
        <title>Genome assembly of the deep-sea coral Lophelia pertusa.</title>
        <authorList>
            <person name="Herrera S."/>
            <person name="Cordes E."/>
        </authorList>
    </citation>
    <scope>NUCLEOTIDE SEQUENCE</scope>
    <source>
        <strain evidence="2">USNM1676648</strain>
        <tissue evidence="2">Polyp</tissue>
    </source>
</reference>
<dbReference type="Proteomes" id="UP001163046">
    <property type="component" value="Unassembled WGS sequence"/>
</dbReference>
<keyword evidence="3" id="KW-1185">Reference proteome</keyword>
<dbReference type="EMBL" id="MU825419">
    <property type="protein sequence ID" value="KAJ7390217.1"/>
    <property type="molecule type" value="Genomic_DNA"/>
</dbReference>